<gene>
    <name evidence="2" type="ORF">GCM10010211_77440</name>
</gene>
<proteinExistence type="predicted"/>
<evidence type="ECO:0000256" key="1">
    <source>
        <dbReference type="SAM" id="Phobius"/>
    </source>
</evidence>
<keyword evidence="1" id="KW-0812">Transmembrane</keyword>
<keyword evidence="1" id="KW-1133">Transmembrane helix</keyword>
<accession>A0ABQ2VMV1</accession>
<evidence type="ECO:0000313" key="3">
    <source>
        <dbReference type="Proteomes" id="UP000654471"/>
    </source>
</evidence>
<dbReference type="EMBL" id="BMRP01000060">
    <property type="protein sequence ID" value="GGU98614.1"/>
    <property type="molecule type" value="Genomic_DNA"/>
</dbReference>
<comment type="caution">
    <text evidence="2">The sequence shown here is derived from an EMBL/GenBank/DDBJ whole genome shotgun (WGS) entry which is preliminary data.</text>
</comment>
<feature type="transmembrane region" description="Helical" evidence="1">
    <location>
        <begin position="6"/>
        <end position="26"/>
    </location>
</feature>
<dbReference type="Proteomes" id="UP000654471">
    <property type="component" value="Unassembled WGS sequence"/>
</dbReference>
<sequence>MNDWIWYLFMLTGPAIYAGSAVSKSVRKGLKTRHERKLAVIEARSEGRLALETSRQERHELAAAQKPPEPVCGCTHHLAKHDKKGTCHELVQVPVAWDADHRPVQYEAGQCTCQQYVGPQPLSQVYAEDLTDLA</sequence>
<name>A0ABQ2VMV1_9ACTN</name>
<protein>
    <submittedName>
        <fullName evidence="2">Uncharacterized protein</fullName>
    </submittedName>
</protein>
<keyword evidence="3" id="KW-1185">Reference proteome</keyword>
<reference evidence="3" key="1">
    <citation type="journal article" date="2019" name="Int. J. Syst. Evol. Microbiol.">
        <title>The Global Catalogue of Microorganisms (GCM) 10K type strain sequencing project: providing services to taxonomists for standard genome sequencing and annotation.</title>
        <authorList>
            <consortium name="The Broad Institute Genomics Platform"/>
            <consortium name="The Broad Institute Genome Sequencing Center for Infectious Disease"/>
            <person name="Wu L."/>
            <person name="Ma J."/>
        </authorList>
    </citation>
    <scope>NUCLEOTIDE SEQUENCE [LARGE SCALE GENOMIC DNA]</scope>
    <source>
        <strain evidence="3">JCM 3399</strain>
    </source>
</reference>
<evidence type="ECO:0000313" key="2">
    <source>
        <dbReference type="EMBL" id="GGU98614.1"/>
    </source>
</evidence>
<organism evidence="2 3">
    <name type="scientific">Streptomyces albospinus</name>
    <dbReference type="NCBI Taxonomy" id="285515"/>
    <lineage>
        <taxon>Bacteria</taxon>
        <taxon>Bacillati</taxon>
        <taxon>Actinomycetota</taxon>
        <taxon>Actinomycetes</taxon>
        <taxon>Kitasatosporales</taxon>
        <taxon>Streptomycetaceae</taxon>
        <taxon>Streptomyces</taxon>
    </lineage>
</organism>
<keyword evidence="1" id="KW-0472">Membrane</keyword>